<accession>A0A918SFF5</accession>
<dbReference type="AlphaFoldDB" id="A0A918SFF5"/>
<proteinExistence type="predicted"/>
<evidence type="ECO:0000313" key="1">
    <source>
        <dbReference type="EMBL" id="GHA39084.1"/>
    </source>
</evidence>
<evidence type="ECO:0000313" key="2">
    <source>
        <dbReference type="Proteomes" id="UP000646579"/>
    </source>
</evidence>
<dbReference type="EMBL" id="BMZE01000006">
    <property type="protein sequence ID" value="GHA39084.1"/>
    <property type="molecule type" value="Genomic_DNA"/>
</dbReference>
<protein>
    <submittedName>
        <fullName evidence="1">Uncharacterized protein</fullName>
    </submittedName>
</protein>
<name>A0A918SFF5_9HYPH</name>
<gene>
    <name evidence="1" type="ORF">GCM10007989_38560</name>
</gene>
<comment type="caution">
    <text evidence="1">The sequence shown here is derived from an EMBL/GenBank/DDBJ whole genome shotgun (WGS) entry which is preliminary data.</text>
</comment>
<reference evidence="1" key="2">
    <citation type="submission" date="2020-09" db="EMBL/GenBank/DDBJ databases">
        <authorList>
            <person name="Sun Q."/>
            <person name="Kim S."/>
        </authorList>
    </citation>
    <scope>NUCLEOTIDE SEQUENCE</scope>
    <source>
        <strain evidence="1">KCTC 32437</strain>
    </source>
</reference>
<dbReference type="Proteomes" id="UP000646579">
    <property type="component" value="Unassembled WGS sequence"/>
</dbReference>
<reference evidence="1" key="1">
    <citation type="journal article" date="2014" name="Int. J. Syst. Evol. Microbiol.">
        <title>Complete genome sequence of Corynebacterium casei LMG S-19264T (=DSM 44701T), isolated from a smear-ripened cheese.</title>
        <authorList>
            <consortium name="US DOE Joint Genome Institute (JGI-PGF)"/>
            <person name="Walter F."/>
            <person name="Albersmeier A."/>
            <person name="Kalinowski J."/>
            <person name="Ruckert C."/>
        </authorList>
    </citation>
    <scope>NUCLEOTIDE SEQUENCE</scope>
    <source>
        <strain evidence="1">KCTC 32437</strain>
    </source>
</reference>
<keyword evidence="2" id="KW-1185">Reference proteome</keyword>
<organism evidence="1 2">
    <name type="scientific">Devosia pacifica</name>
    <dbReference type="NCBI Taxonomy" id="1335967"/>
    <lineage>
        <taxon>Bacteria</taxon>
        <taxon>Pseudomonadati</taxon>
        <taxon>Pseudomonadota</taxon>
        <taxon>Alphaproteobacteria</taxon>
        <taxon>Hyphomicrobiales</taxon>
        <taxon>Devosiaceae</taxon>
        <taxon>Devosia</taxon>
    </lineage>
</organism>
<sequence length="56" mass="5820">MTLTGALLSEAVTRSVIDEARLCAPSHLMPCVLLDDFASLANSHLQGIGEVPLAGN</sequence>